<feature type="compositionally biased region" description="Polar residues" evidence="6">
    <location>
        <begin position="341"/>
        <end position="453"/>
    </location>
</feature>
<evidence type="ECO:0000256" key="2">
    <source>
        <dbReference type="ARBA" id="ARBA00022771"/>
    </source>
</evidence>
<feature type="region of interest" description="Disordered" evidence="6">
    <location>
        <begin position="995"/>
        <end position="1024"/>
    </location>
</feature>
<evidence type="ECO:0000256" key="5">
    <source>
        <dbReference type="SAM" id="Coils"/>
    </source>
</evidence>
<dbReference type="PROSITE" id="PS51058">
    <property type="entry name" value="ZF_CXXC"/>
    <property type="match status" value="1"/>
</dbReference>
<evidence type="ECO:0000256" key="1">
    <source>
        <dbReference type="ARBA" id="ARBA00022723"/>
    </source>
</evidence>
<evidence type="ECO:0000256" key="6">
    <source>
        <dbReference type="SAM" id="MobiDB-lite"/>
    </source>
</evidence>
<evidence type="ECO:0000313" key="11">
    <source>
        <dbReference type="RefSeq" id="XP_045552501.1"/>
    </source>
</evidence>
<dbReference type="SUPFAM" id="SSF54171">
    <property type="entry name" value="DNA-binding domain"/>
    <property type="match status" value="1"/>
</dbReference>
<evidence type="ECO:0000313" key="9">
    <source>
        <dbReference type="Proteomes" id="UP001652741"/>
    </source>
</evidence>
<feature type="region of interest" description="Disordered" evidence="6">
    <location>
        <begin position="341"/>
        <end position="459"/>
    </location>
</feature>
<feature type="region of interest" description="Disordered" evidence="6">
    <location>
        <begin position="580"/>
        <end position="678"/>
    </location>
</feature>
<protein>
    <submittedName>
        <fullName evidence="10 11">Methyl-CpG-binding domain protein 1a isoform X1</fullName>
    </submittedName>
</protein>
<keyword evidence="2 4" id="KW-0863">Zinc-finger</keyword>
<feature type="region of interest" description="Disordered" evidence="6">
    <location>
        <begin position="28"/>
        <end position="61"/>
    </location>
</feature>
<name>A0ABM3D121_SALSA</name>
<dbReference type="Pfam" id="PF02008">
    <property type="entry name" value="zf-CXXC"/>
    <property type="match status" value="1"/>
</dbReference>
<feature type="compositionally biased region" description="Acidic residues" evidence="6">
    <location>
        <begin position="623"/>
        <end position="643"/>
    </location>
</feature>
<keyword evidence="9" id="KW-1185">Reference proteome</keyword>
<feature type="compositionally biased region" description="Acidic residues" evidence="6">
    <location>
        <begin position="116"/>
        <end position="128"/>
    </location>
</feature>
<dbReference type="RefSeq" id="XP_045552501.1">
    <property type="nucleotide sequence ID" value="XM_045696545.1"/>
</dbReference>
<keyword evidence="5" id="KW-0175">Coiled coil</keyword>
<feature type="compositionally biased region" description="Polar residues" evidence="6">
    <location>
        <begin position="264"/>
        <end position="273"/>
    </location>
</feature>
<dbReference type="RefSeq" id="XP_045552499.1">
    <property type="nucleotide sequence ID" value="XM_045696543.1"/>
</dbReference>
<keyword evidence="3" id="KW-0862">Zinc</keyword>
<gene>
    <name evidence="10 11" type="primary">mbd1a</name>
</gene>
<feature type="compositionally biased region" description="Low complexity" evidence="6">
    <location>
        <begin position="238"/>
        <end position="248"/>
    </location>
</feature>
<sequence length="1282" mass="142997">MDRKRPKPLILRRDTVEGRMVARHIALEEDTPLSHAANQAPDLGEGANQGDQAVAEEEVRKTRGEEALIQLESDMLPLGAEVQMHTVSSDRLVLAQGTREGEGCVDGPPGAWSEPLGEDDFDNEEEMEGRDNERRPDPKRKWRWKVPVQADDDWEDCSALGPGWKRKVVFRRSTTLPAKRKWDTYYCSPCGDRMRSKVELTKYLRGGVDISRFDFQSGLFLDEKSRLKRLNHLEEVHSSSTSTSRTGTPDLDRNHTSDGLPGTPQRTQQSQASFPHITQSPTVVIHNSLPATPKASLASGSPSLRLEQISPQRLSSVASSSRDVVIAHLSQSLLPLSPTKNQLLQSGLQPPSPTKNQLLQSGLQPPSPTKNQLLQSGLQPPSPTKNQLLQSGLQPPSPTKNQLLQSGLQPPSPTKNQLLQSGLQPPSPTKNQLLQSGLQPPSPTKNQRSQLGLQTPEGHRKVVVIRRPDVDLDPITSPPPQHLSLVTQWTQQWSGSNIVLNGHREMDTEKPTCTGRHGQVESVEVTSHRPGSYGERIQQLKTANDKDAEKKQSPSIVFRKVGGDKWVLGGKQLEFKEEEFGNGGKTPLYAKKKRKRFGHKSTKVTRRPSISRKVKMKESVKELEEEEEEEEEEEGEEEEEEVEEKPQKKMRTPQRKVKEEEKQELKPQRKKVQVKEKEEEVEWKPEKIVYNHSEGSESEETHEQTNISRITGKLKKRTQGCGQCAPCQRTDCGKCVYCLDKPKNGGANKKKQKCKYRRCLNMPTKRDLMGSFFKNHLTEDPGGQSVPIGLGSVLPGSVPISPGTVVGHGAGYVLLGRTLSKWHMIKPGSGSKVGTGRGRGRPPKHFTKRRRRVWSQVPSSDTTETDETEEEEEPVYTVASQSLEYSPGGEDGERWAELQEYDDDDDVPEQIPQMSPSYMPVNPSSGVSGSDEPYPSSCVQPYPQSCYQSDHGNLQFIRMNGNQITIIPGPSLASQASAVLEPAVEPPSLNYMTSEPSAVKQLRPPLHQPLTEPSSPYTTSRTEPDTLDYTEEEQLVELYAEIPRTVIQLGTPDLPEVTGSTVMPRLTTEVIRDVTPDDVTPEITETFSLADGSESCRDDREAALFGFLRALRRTVLPAHWVGVMARGPLLQLLQCSKLSTMADTVLQILPGFCFQVTVQGQPLLLTHPLYEVHPPRLGTITQLVTLLLDLETLMVCPGFPVRLPALGDRGMEVMEPVLCVRAAICELLVPLEEERCERCRDNIVEEEVELVEEEEEEEEEEDLELVEGRLEFELELGEDGWV</sequence>
<evidence type="ECO:0000313" key="10">
    <source>
        <dbReference type="RefSeq" id="XP_045552499.1"/>
    </source>
</evidence>
<dbReference type="GeneID" id="106572956"/>
<feature type="domain" description="MBD" evidence="7">
    <location>
        <begin position="150"/>
        <end position="220"/>
    </location>
</feature>
<feature type="region of interest" description="Disordered" evidence="6">
    <location>
        <begin position="98"/>
        <end position="139"/>
    </location>
</feature>
<keyword evidence="1" id="KW-0479">Metal-binding</keyword>
<feature type="coiled-coil region" evidence="5">
    <location>
        <begin position="1236"/>
        <end position="1271"/>
    </location>
</feature>
<evidence type="ECO:0000256" key="3">
    <source>
        <dbReference type="ARBA" id="ARBA00022833"/>
    </source>
</evidence>
<evidence type="ECO:0000259" key="8">
    <source>
        <dbReference type="PROSITE" id="PS51058"/>
    </source>
</evidence>
<dbReference type="PROSITE" id="PS50982">
    <property type="entry name" value="MBD"/>
    <property type="match status" value="1"/>
</dbReference>
<feature type="compositionally biased region" description="Acidic residues" evidence="6">
    <location>
        <begin position="863"/>
        <end position="874"/>
    </location>
</feature>
<dbReference type="SMART" id="SM00391">
    <property type="entry name" value="MBD"/>
    <property type="match status" value="1"/>
</dbReference>
<dbReference type="InterPro" id="IPR016177">
    <property type="entry name" value="DNA-bd_dom_sf"/>
</dbReference>
<evidence type="ECO:0000259" key="7">
    <source>
        <dbReference type="PROSITE" id="PS50982"/>
    </source>
</evidence>
<feature type="domain" description="CXXC-type" evidence="8">
    <location>
        <begin position="713"/>
        <end position="760"/>
    </location>
</feature>
<evidence type="ECO:0000256" key="4">
    <source>
        <dbReference type="PROSITE-ProRule" id="PRU00509"/>
    </source>
</evidence>
<dbReference type="InterPro" id="IPR001739">
    <property type="entry name" value="Methyl_CpG_DNA-bd"/>
</dbReference>
<organism evidence="9 10">
    <name type="scientific">Salmo salar</name>
    <name type="common">Atlantic salmon</name>
    <dbReference type="NCBI Taxonomy" id="8030"/>
    <lineage>
        <taxon>Eukaryota</taxon>
        <taxon>Metazoa</taxon>
        <taxon>Chordata</taxon>
        <taxon>Craniata</taxon>
        <taxon>Vertebrata</taxon>
        <taxon>Euteleostomi</taxon>
        <taxon>Actinopterygii</taxon>
        <taxon>Neopterygii</taxon>
        <taxon>Teleostei</taxon>
        <taxon>Protacanthopterygii</taxon>
        <taxon>Salmoniformes</taxon>
        <taxon>Salmonidae</taxon>
        <taxon>Salmoninae</taxon>
        <taxon>Salmo</taxon>
    </lineage>
</organism>
<feature type="compositionally biased region" description="Basic and acidic residues" evidence="6">
    <location>
        <begin position="656"/>
        <end position="678"/>
    </location>
</feature>
<feature type="compositionally biased region" description="Basic residues" evidence="6">
    <location>
        <begin position="838"/>
        <end position="853"/>
    </location>
</feature>
<dbReference type="Pfam" id="PF01429">
    <property type="entry name" value="MBD"/>
    <property type="match status" value="1"/>
</dbReference>
<feature type="region of interest" description="Disordered" evidence="6">
    <location>
        <begin position="825"/>
        <end position="877"/>
    </location>
</feature>
<accession>A0ABM3D121</accession>
<dbReference type="InterPro" id="IPR002857">
    <property type="entry name" value="Znf_CXXC"/>
</dbReference>
<dbReference type="Gene3D" id="3.30.890.10">
    <property type="entry name" value="Methyl-cpg-binding Protein 2, Chain A"/>
    <property type="match status" value="1"/>
</dbReference>
<dbReference type="CDD" id="cd01396">
    <property type="entry name" value="MeCP2_MBD"/>
    <property type="match status" value="1"/>
</dbReference>
<feature type="compositionally biased region" description="Basic residues" evidence="6">
    <location>
        <begin position="590"/>
        <end position="615"/>
    </location>
</feature>
<feature type="compositionally biased region" description="Polar residues" evidence="6">
    <location>
        <begin position="1011"/>
        <end position="1021"/>
    </location>
</feature>
<reference evidence="10 11" key="1">
    <citation type="submission" date="2025-05" db="UniProtKB">
        <authorList>
            <consortium name="RefSeq"/>
        </authorList>
    </citation>
    <scope>IDENTIFICATION</scope>
</reference>
<dbReference type="Proteomes" id="UP001652741">
    <property type="component" value="Chromosome ssa15"/>
</dbReference>
<feature type="region of interest" description="Disordered" evidence="6">
    <location>
        <begin position="235"/>
        <end position="273"/>
    </location>
</feature>
<proteinExistence type="predicted"/>